<dbReference type="EMBL" id="AXDT01000284">
    <property type="protein sequence ID" value="ERT10631.1"/>
    <property type="molecule type" value="Genomic_DNA"/>
</dbReference>
<gene>
    <name evidence="1" type="ORF">O185_23745</name>
</gene>
<dbReference type="InterPro" id="IPR047650">
    <property type="entry name" value="Transpos_IS110"/>
</dbReference>
<keyword evidence="2" id="KW-1185">Reference proteome</keyword>
<proteinExistence type="predicted"/>
<dbReference type="PANTHER" id="PTHR33055:SF3">
    <property type="entry name" value="PUTATIVE TRANSPOSASE FOR IS117-RELATED"/>
    <property type="match status" value="1"/>
</dbReference>
<organism evidence="1 2">
    <name type="scientific">Photorhabdus temperata J3</name>
    <dbReference type="NCBI Taxonomy" id="1389415"/>
    <lineage>
        <taxon>Bacteria</taxon>
        <taxon>Pseudomonadati</taxon>
        <taxon>Pseudomonadota</taxon>
        <taxon>Gammaproteobacteria</taxon>
        <taxon>Enterobacterales</taxon>
        <taxon>Morganellaceae</taxon>
        <taxon>Photorhabdus</taxon>
    </lineage>
</organism>
<accession>U7QW26</accession>
<evidence type="ECO:0000313" key="1">
    <source>
        <dbReference type="EMBL" id="ERT10631.1"/>
    </source>
</evidence>
<name>U7QW26_PHOTE</name>
<reference evidence="1 2" key="1">
    <citation type="submission" date="2013-10" db="EMBL/GenBank/DDBJ databases">
        <title>Whole Genome Shotgun Sequence of Photorhabdus temperata J3.</title>
        <authorList>
            <person name="Park G.-S."/>
            <person name="Hong S.-J."/>
            <person name="Shin J.-H."/>
        </authorList>
    </citation>
    <scope>NUCLEOTIDE SEQUENCE [LARGE SCALE GENOMIC DNA]</scope>
    <source>
        <strain evidence="1 2">J3</strain>
    </source>
</reference>
<dbReference type="Proteomes" id="UP000017133">
    <property type="component" value="Unassembled WGS sequence"/>
</dbReference>
<dbReference type="AlphaFoldDB" id="U7QW26"/>
<dbReference type="PATRIC" id="fig|1389415.4.peg.4737"/>
<comment type="caution">
    <text evidence="1">The sequence shown here is derived from an EMBL/GenBank/DDBJ whole genome shotgun (WGS) entry which is preliminary data.</text>
</comment>
<protein>
    <submittedName>
        <fullName evidence="1">Uncharacterized protein</fullName>
    </submittedName>
</protein>
<dbReference type="PANTHER" id="PTHR33055">
    <property type="entry name" value="TRANSPOSASE FOR INSERTION SEQUENCE ELEMENT IS1111A"/>
    <property type="match status" value="1"/>
</dbReference>
<sequence length="95" mass="10446">MNNITLIGIDLGKHTFHIHCQDKSGKALPHKKFTRTQLMAFLANCPSATVVMEACAGAHFMVGRINDFIDAEATCEAASRPSMRFVQPRTEAQQA</sequence>
<evidence type="ECO:0000313" key="2">
    <source>
        <dbReference type="Proteomes" id="UP000017133"/>
    </source>
</evidence>